<evidence type="ECO:0000313" key="2">
    <source>
        <dbReference type="EMBL" id="MQT02844.1"/>
    </source>
</evidence>
<comment type="caution">
    <text evidence="2">The sequence shown here is derived from an EMBL/GenBank/DDBJ whole genome shotgun (WGS) entry which is preliminary data.</text>
</comment>
<dbReference type="PROSITE" id="PS50088">
    <property type="entry name" value="ANK_REPEAT"/>
    <property type="match status" value="1"/>
</dbReference>
<feature type="repeat" description="ANK" evidence="1">
    <location>
        <begin position="36"/>
        <end position="68"/>
    </location>
</feature>
<dbReference type="Gene3D" id="1.25.40.20">
    <property type="entry name" value="Ankyrin repeat-containing domain"/>
    <property type="match status" value="1"/>
</dbReference>
<name>A0A646KKL4_STRJU</name>
<protein>
    <submittedName>
        <fullName evidence="2">Ankyrin repeat domain-containing protein</fullName>
    </submittedName>
</protein>
<dbReference type="Proteomes" id="UP000419138">
    <property type="component" value="Unassembled WGS sequence"/>
</dbReference>
<accession>A0A646KKL4</accession>
<organism evidence="2 3">
    <name type="scientific">Streptomyces jumonjinensis</name>
    <dbReference type="NCBI Taxonomy" id="1945"/>
    <lineage>
        <taxon>Bacteria</taxon>
        <taxon>Bacillati</taxon>
        <taxon>Actinomycetota</taxon>
        <taxon>Actinomycetes</taxon>
        <taxon>Kitasatosporales</taxon>
        <taxon>Streptomycetaceae</taxon>
        <taxon>Streptomyces</taxon>
    </lineage>
</organism>
<dbReference type="AlphaFoldDB" id="A0A646KKL4"/>
<dbReference type="SUPFAM" id="SSF48403">
    <property type="entry name" value="Ankyrin repeat"/>
    <property type="match status" value="1"/>
</dbReference>
<evidence type="ECO:0000313" key="3">
    <source>
        <dbReference type="Proteomes" id="UP000419138"/>
    </source>
</evidence>
<gene>
    <name evidence="2" type="ORF">FF041_22435</name>
</gene>
<sequence>MTIHDDGWAGAGWEDWQDHGGIRRRLDQGADPEVWGGGRPLHRAAGFGSTAVVTEMARRVADVDALEDGTTALWEAVLSDRPDNARALEAAGADPWRPLIGGWSPGRLSLAGPTPDLFVMPEGERGLSEAERTAAQEGRRLVAALGGIHYEGTGLACVTGINAEEAVRRLEATPARGEELEELIEDPYAYDPDESLRVVGVTTVPGGCVVTQPWGYAPQMPGVLTRLSAGTVCYGLYANPKSGNQGSIVQNGGIEGWDLHPGGAPDPDGTPGEVLASYLYRHNAVAYACAFAELRLTDARAVVGPPDIWVELPQRDYWEH</sequence>
<dbReference type="InterPro" id="IPR002110">
    <property type="entry name" value="Ankyrin_rpt"/>
</dbReference>
<keyword evidence="3" id="KW-1185">Reference proteome</keyword>
<keyword evidence="1" id="KW-0040">ANK repeat</keyword>
<dbReference type="EMBL" id="VCLA01000157">
    <property type="protein sequence ID" value="MQT02844.1"/>
    <property type="molecule type" value="Genomic_DNA"/>
</dbReference>
<dbReference type="InterPro" id="IPR036770">
    <property type="entry name" value="Ankyrin_rpt-contain_sf"/>
</dbReference>
<proteinExistence type="predicted"/>
<reference evidence="2 3" key="1">
    <citation type="submission" date="2019-05" db="EMBL/GenBank/DDBJ databases">
        <title>Comparative genomics and metabolomics analyses of clavulanic acid producing Streptomyces species provides insight into specialized metabolism and evolution of beta-lactam biosynthetic gene clusters.</title>
        <authorList>
            <person name="Moore M.A."/>
            <person name="Cruz-Morales P."/>
            <person name="Barona Gomez F."/>
            <person name="Kapil T."/>
        </authorList>
    </citation>
    <scope>NUCLEOTIDE SEQUENCE [LARGE SCALE GENOMIC DNA]</scope>
    <source>
        <strain evidence="2 3">NRRL 5741</strain>
    </source>
</reference>
<evidence type="ECO:0000256" key="1">
    <source>
        <dbReference type="PROSITE-ProRule" id="PRU00023"/>
    </source>
</evidence>